<keyword evidence="2" id="KW-1185">Reference proteome</keyword>
<dbReference type="Proteomes" id="UP000018877">
    <property type="component" value="Unassembled WGS sequence"/>
</dbReference>
<name>A0AB94IPJ4_9BACI</name>
<organism evidence="1 2">
    <name type="scientific">Neobacillus vireti LMG 21834</name>
    <dbReference type="NCBI Taxonomy" id="1131730"/>
    <lineage>
        <taxon>Bacteria</taxon>
        <taxon>Bacillati</taxon>
        <taxon>Bacillota</taxon>
        <taxon>Bacilli</taxon>
        <taxon>Bacillales</taxon>
        <taxon>Bacillaceae</taxon>
        <taxon>Neobacillus</taxon>
    </lineage>
</organism>
<sequence>MKFFTGGEKMDADLVEKITRLVLSRIEEQSKRSVLNEWREQYLSVDERGEYPPLTKEEMKQWNKITSTVGFSNKADEISPHEVPLTLEELKTWKDLSVSISTKEPGQGRVKFFPHHE</sequence>
<comment type="caution">
    <text evidence="1">The sequence shown here is derived from an EMBL/GenBank/DDBJ whole genome shotgun (WGS) entry which is preliminary data.</text>
</comment>
<evidence type="ECO:0000313" key="1">
    <source>
        <dbReference type="EMBL" id="ETI68979.1"/>
    </source>
</evidence>
<accession>A0AB94IPJ4</accession>
<dbReference type="RefSeq" id="WP_024028093.1">
    <property type="nucleotide sequence ID" value="NZ_ALAN01000059.1"/>
</dbReference>
<dbReference type="AlphaFoldDB" id="A0AB94IPJ4"/>
<proteinExistence type="predicted"/>
<gene>
    <name evidence="1" type="ORF">BAVI_09466</name>
</gene>
<protein>
    <submittedName>
        <fullName evidence="1">Uncharacterized protein</fullName>
    </submittedName>
</protein>
<reference evidence="1 2" key="1">
    <citation type="journal article" date="2014" name="Environ. Microbiol.">
        <title>The nitrate-ammonifying and nosZ-carrying bacterium Bacillus vireti is a potent source and sink for nitric and nitrous oxide under high nitrate conditions.</title>
        <authorList>
            <person name="Mania D."/>
            <person name="Heylen K."/>
            <person name="van Spanning R.J."/>
            <person name="Frostegard A."/>
        </authorList>
    </citation>
    <scope>NUCLEOTIDE SEQUENCE [LARGE SCALE GENOMIC DNA]</scope>
    <source>
        <strain evidence="1 2">LMG 21834</strain>
    </source>
</reference>
<dbReference type="EMBL" id="ALAN01000059">
    <property type="protein sequence ID" value="ETI68979.1"/>
    <property type="molecule type" value="Genomic_DNA"/>
</dbReference>
<evidence type="ECO:0000313" key="2">
    <source>
        <dbReference type="Proteomes" id="UP000018877"/>
    </source>
</evidence>